<dbReference type="EMBL" id="BCNO01000001">
    <property type="protein sequence ID" value="GAQ94665.1"/>
    <property type="molecule type" value="Genomic_DNA"/>
</dbReference>
<dbReference type="InterPro" id="IPR003837">
    <property type="entry name" value="GatC"/>
</dbReference>
<keyword evidence="3" id="KW-1185">Reference proteome</keyword>
<evidence type="ECO:0000313" key="3">
    <source>
        <dbReference type="Proteomes" id="UP000054976"/>
    </source>
</evidence>
<gene>
    <name evidence="1" type="primary">gatC</name>
    <name evidence="2" type="ORF">TAGGR_1850</name>
</gene>
<dbReference type="PANTHER" id="PTHR15004">
    <property type="entry name" value="GLUTAMYL-TRNA(GLN) AMIDOTRANSFERASE SUBUNIT C, MITOCHONDRIAL"/>
    <property type="match status" value="1"/>
</dbReference>
<comment type="catalytic activity">
    <reaction evidence="1">
        <text>L-glutamyl-tRNA(Gln) + L-glutamine + ATP + H2O = L-glutaminyl-tRNA(Gln) + L-glutamate + ADP + phosphate + H(+)</text>
        <dbReference type="Rhea" id="RHEA:17521"/>
        <dbReference type="Rhea" id="RHEA-COMP:9681"/>
        <dbReference type="Rhea" id="RHEA-COMP:9684"/>
        <dbReference type="ChEBI" id="CHEBI:15377"/>
        <dbReference type="ChEBI" id="CHEBI:15378"/>
        <dbReference type="ChEBI" id="CHEBI:29985"/>
        <dbReference type="ChEBI" id="CHEBI:30616"/>
        <dbReference type="ChEBI" id="CHEBI:43474"/>
        <dbReference type="ChEBI" id="CHEBI:58359"/>
        <dbReference type="ChEBI" id="CHEBI:78520"/>
        <dbReference type="ChEBI" id="CHEBI:78521"/>
        <dbReference type="ChEBI" id="CHEBI:456216"/>
    </reaction>
</comment>
<dbReference type="STRING" id="86166.TAGGR_1850"/>
<dbReference type="OrthoDB" id="9813938at2"/>
<evidence type="ECO:0000313" key="2">
    <source>
        <dbReference type="EMBL" id="GAQ94665.1"/>
    </source>
</evidence>
<protein>
    <recommendedName>
        <fullName evidence="1">Aspartyl/glutamyl-tRNA(Asn/Gln) amidotransferase subunit C</fullName>
        <shortName evidence="1">Asp/Glu-ADT subunit C</shortName>
        <ecNumber evidence="1">6.3.5.-</ecNumber>
    </recommendedName>
</protein>
<comment type="caution">
    <text evidence="2">The sequence shown here is derived from an EMBL/GenBank/DDBJ whole genome shotgun (WGS) entry which is preliminary data.</text>
</comment>
<name>A0A0U9HQF2_9BACT</name>
<dbReference type="GO" id="GO:0050566">
    <property type="term" value="F:asparaginyl-tRNA synthase (glutamine-hydrolyzing) activity"/>
    <property type="evidence" value="ECO:0007669"/>
    <property type="project" value="RHEA"/>
</dbReference>
<comment type="subunit">
    <text evidence="1">Heterotrimer of A, B and C subunits.</text>
</comment>
<dbReference type="GO" id="GO:0006450">
    <property type="term" value="P:regulation of translational fidelity"/>
    <property type="evidence" value="ECO:0007669"/>
    <property type="project" value="InterPro"/>
</dbReference>
<dbReference type="Proteomes" id="UP000054976">
    <property type="component" value="Unassembled WGS sequence"/>
</dbReference>
<comment type="function">
    <text evidence="1">Allows the formation of correctly charged Asn-tRNA(Asn) or Gln-tRNA(Gln) through the transamidation of misacylated Asp-tRNA(Asn) or Glu-tRNA(Gln) in organisms which lack either or both of asparaginyl-tRNA or glutaminyl-tRNA synthetases. The reaction takes place in the presence of glutamine and ATP through an activated phospho-Asp-tRNA(Asn) or phospho-Glu-tRNA(Gln).</text>
</comment>
<dbReference type="PANTHER" id="PTHR15004:SF0">
    <property type="entry name" value="GLUTAMYL-TRNA(GLN) AMIDOTRANSFERASE SUBUNIT C, MITOCHONDRIAL"/>
    <property type="match status" value="1"/>
</dbReference>
<keyword evidence="1" id="KW-0436">Ligase</keyword>
<accession>A0A0U9HQF2</accession>
<dbReference type="HAMAP" id="MF_00122">
    <property type="entry name" value="GatC"/>
    <property type="match status" value="1"/>
</dbReference>
<dbReference type="GO" id="GO:0070681">
    <property type="term" value="P:glutaminyl-tRNAGln biosynthesis via transamidation"/>
    <property type="evidence" value="ECO:0007669"/>
    <property type="project" value="TreeGrafter"/>
</dbReference>
<dbReference type="RefSeq" id="WP_059176094.1">
    <property type="nucleotide sequence ID" value="NZ_BCNO01000001.1"/>
</dbReference>
<dbReference type="NCBIfam" id="TIGR00135">
    <property type="entry name" value="gatC"/>
    <property type="match status" value="1"/>
</dbReference>
<dbReference type="GO" id="GO:0005524">
    <property type="term" value="F:ATP binding"/>
    <property type="evidence" value="ECO:0007669"/>
    <property type="project" value="UniProtKB-KW"/>
</dbReference>
<dbReference type="SUPFAM" id="SSF141000">
    <property type="entry name" value="Glu-tRNAGln amidotransferase C subunit"/>
    <property type="match status" value="1"/>
</dbReference>
<comment type="catalytic activity">
    <reaction evidence="1">
        <text>L-aspartyl-tRNA(Asn) + L-glutamine + ATP + H2O = L-asparaginyl-tRNA(Asn) + L-glutamate + ADP + phosphate + 2 H(+)</text>
        <dbReference type="Rhea" id="RHEA:14513"/>
        <dbReference type="Rhea" id="RHEA-COMP:9674"/>
        <dbReference type="Rhea" id="RHEA-COMP:9677"/>
        <dbReference type="ChEBI" id="CHEBI:15377"/>
        <dbReference type="ChEBI" id="CHEBI:15378"/>
        <dbReference type="ChEBI" id="CHEBI:29985"/>
        <dbReference type="ChEBI" id="CHEBI:30616"/>
        <dbReference type="ChEBI" id="CHEBI:43474"/>
        <dbReference type="ChEBI" id="CHEBI:58359"/>
        <dbReference type="ChEBI" id="CHEBI:78515"/>
        <dbReference type="ChEBI" id="CHEBI:78516"/>
        <dbReference type="ChEBI" id="CHEBI:456216"/>
    </reaction>
</comment>
<dbReference type="EC" id="6.3.5.-" evidence="1"/>
<dbReference type="Pfam" id="PF02686">
    <property type="entry name" value="GatC"/>
    <property type="match status" value="1"/>
</dbReference>
<dbReference type="GO" id="GO:0050567">
    <property type="term" value="F:glutaminyl-tRNA synthase (glutamine-hydrolyzing) activity"/>
    <property type="evidence" value="ECO:0007669"/>
    <property type="project" value="UniProtKB-UniRule"/>
</dbReference>
<keyword evidence="2" id="KW-0808">Transferase</keyword>
<dbReference type="InterPro" id="IPR036113">
    <property type="entry name" value="Asp/Glu-ADT_sf_sub_c"/>
</dbReference>
<keyword evidence="1" id="KW-0067">ATP-binding</keyword>
<comment type="similarity">
    <text evidence="1">Belongs to the GatC family.</text>
</comment>
<keyword evidence="1" id="KW-0648">Protein biosynthesis</keyword>
<keyword evidence="1" id="KW-0547">Nucleotide-binding</keyword>
<dbReference type="GO" id="GO:0006412">
    <property type="term" value="P:translation"/>
    <property type="evidence" value="ECO:0007669"/>
    <property type="project" value="UniProtKB-UniRule"/>
</dbReference>
<evidence type="ECO:0000256" key="1">
    <source>
        <dbReference type="HAMAP-Rule" id="MF_00122"/>
    </source>
</evidence>
<reference evidence="3" key="1">
    <citation type="submission" date="2016-01" db="EMBL/GenBank/DDBJ databases">
        <title>Draft genome sequence of Thermodesulfovibrio aggregans strain TGE-P1.</title>
        <authorList>
            <person name="Sekiguchi Y."/>
            <person name="Ohashi A."/>
            <person name="Matsuura N."/>
            <person name="Tourlousse M.D."/>
        </authorList>
    </citation>
    <scope>NUCLEOTIDE SEQUENCE [LARGE SCALE GENOMIC DNA]</scope>
    <source>
        <strain evidence="3">TGE-P1</strain>
    </source>
</reference>
<proteinExistence type="inferred from homology"/>
<dbReference type="GO" id="GO:0016740">
    <property type="term" value="F:transferase activity"/>
    <property type="evidence" value="ECO:0007669"/>
    <property type="project" value="UniProtKB-KW"/>
</dbReference>
<dbReference type="Gene3D" id="1.10.20.60">
    <property type="entry name" value="Glu-tRNAGln amidotransferase C subunit, N-terminal domain"/>
    <property type="match status" value="1"/>
</dbReference>
<organism evidence="2 3">
    <name type="scientific">Thermodesulfovibrio aggregans</name>
    <dbReference type="NCBI Taxonomy" id="86166"/>
    <lineage>
        <taxon>Bacteria</taxon>
        <taxon>Pseudomonadati</taxon>
        <taxon>Nitrospirota</taxon>
        <taxon>Thermodesulfovibrionia</taxon>
        <taxon>Thermodesulfovibrionales</taxon>
        <taxon>Thermodesulfovibrionaceae</taxon>
        <taxon>Thermodesulfovibrio</taxon>
    </lineage>
</organism>
<dbReference type="AlphaFoldDB" id="A0A0U9HQF2"/>
<sequence>MKISKEEVKHIAMLSRLELEEKEIELYQDQLSRILEYVEKLNEIDTKAIEPTSHVIELNNVFREDVVKESLPREEVLKNAPQATDKFFKVPKIIE</sequence>